<feature type="region of interest" description="Disordered" evidence="1">
    <location>
        <begin position="29"/>
        <end position="91"/>
    </location>
</feature>
<protein>
    <submittedName>
        <fullName evidence="2">Uncharacterized protein</fullName>
    </submittedName>
</protein>
<organism evidence="2">
    <name type="scientific">marine sediment metagenome</name>
    <dbReference type="NCBI Taxonomy" id="412755"/>
    <lineage>
        <taxon>unclassified sequences</taxon>
        <taxon>metagenomes</taxon>
        <taxon>ecological metagenomes</taxon>
    </lineage>
</organism>
<gene>
    <name evidence="2" type="ORF">LCGC14_2075780</name>
</gene>
<feature type="non-terminal residue" evidence="2">
    <location>
        <position position="1"/>
    </location>
</feature>
<name>A0A0F9EHA8_9ZZZZ</name>
<accession>A0A0F9EHA8</accession>
<dbReference type="AlphaFoldDB" id="A0A0F9EHA8"/>
<proteinExistence type="predicted"/>
<comment type="caution">
    <text evidence="2">The sequence shown here is derived from an EMBL/GenBank/DDBJ whole genome shotgun (WGS) entry which is preliminary data.</text>
</comment>
<dbReference type="EMBL" id="LAZR01024985">
    <property type="protein sequence ID" value="KKL73354.1"/>
    <property type="molecule type" value="Genomic_DNA"/>
</dbReference>
<evidence type="ECO:0000313" key="2">
    <source>
        <dbReference type="EMBL" id="KKL73354.1"/>
    </source>
</evidence>
<feature type="compositionally biased region" description="Basic and acidic residues" evidence="1">
    <location>
        <begin position="46"/>
        <end position="78"/>
    </location>
</feature>
<reference evidence="2" key="1">
    <citation type="journal article" date="2015" name="Nature">
        <title>Complex archaea that bridge the gap between prokaryotes and eukaryotes.</title>
        <authorList>
            <person name="Spang A."/>
            <person name="Saw J.H."/>
            <person name="Jorgensen S.L."/>
            <person name="Zaremba-Niedzwiedzka K."/>
            <person name="Martijn J."/>
            <person name="Lind A.E."/>
            <person name="van Eijk R."/>
            <person name="Schleper C."/>
            <person name="Guy L."/>
            <person name="Ettema T.J."/>
        </authorList>
    </citation>
    <scope>NUCLEOTIDE SEQUENCE</scope>
</reference>
<evidence type="ECO:0000256" key="1">
    <source>
        <dbReference type="SAM" id="MobiDB-lite"/>
    </source>
</evidence>
<sequence>VIDYAKNKNISIGEALKSNMIKSFLSTQNEERKTALATSTGGGQKGQEKETPEATYHKAQEGKLPDENDDKGIERLVDGEWDAQAKKASRR</sequence>